<keyword evidence="4" id="KW-0255">Endonuclease</keyword>
<accession>A0ABQ8FJ35</accession>
<gene>
    <name evidence="8" type="ORF">BASA50_004144</name>
</gene>
<keyword evidence="5" id="KW-0378">Hydrolase</keyword>
<name>A0ABQ8FJ35_9FUNG</name>
<keyword evidence="9" id="KW-1185">Reference proteome</keyword>
<organism evidence="8 9">
    <name type="scientific">Batrachochytrium salamandrivorans</name>
    <dbReference type="NCBI Taxonomy" id="1357716"/>
    <lineage>
        <taxon>Eukaryota</taxon>
        <taxon>Fungi</taxon>
        <taxon>Fungi incertae sedis</taxon>
        <taxon>Chytridiomycota</taxon>
        <taxon>Chytridiomycota incertae sedis</taxon>
        <taxon>Chytridiomycetes</taxon>
        <taxon>Rhizophydiales</taxon>
        <taxon>Rhizophydiales incertae sedis</taxon>
        <taxon>Batrachochytrium</taxon>
    </lineage>
</organism>
<evidence type="ECO:0000313" key="8">
    <source>
        <dbReference type="EMBL" id="KAH6597799.1"/>
    </source>
</evidence>
<dbReference type="Gene3D" id="3.10.20.370">
    <property type="match status" value="1"/>
</dbReference>
<dbReference type="CDD" id="cd09274">
    <property type="entry name" value="RNase_HI_RT_Ty3"/>
    <property type="match status" value="1"/>
</dbReference>
<dbReference type="Pfam" id="PF17917">
    <property type="entry name" value="RT_RNaseH"/>
    <property type="match status" value="1"/>
</dbReference>
<evidence type="ECO:0000313" key="9">
    <source>
        <dbReference type="Proteomes" id="UP001648503"/>
    </source>
</evidence>
<sequence length="260" mass="30053">MDSAKVKALQDWPTPRKLQDIQVLLGFANFYRTLIPNYSNMTCHLTKLLKKDTPFSWGADQEKSTSDLKKAFSNSSFLAHPCNSKPFILETDASDFAISGVLSQFDDLDQIRPVAFYARQMNSAERNYEIYDKELLAIVDSFKHWRHFLQGGLHPVTVLCDHKSLEYFMSTKKLTRRQARWSLELSEYDFSITHRPGRLNGRADALSRQSDHHLENDCSNFKRILDPKQIIDLQSLISEMDLHVIVHSEVLQKVFVLESD</sequence>
<dbReference type="InterPro" id="IPR043128">
    <property type="entry name" value="Rev_trsase/Diguanyl_cyclase"/>
</dbReference>
<dbReference type="SUPFAM" id="SSF56672">
    <property type="entry name" value="DNA/RNA polymerases"/>
    <property type="match status" value="1"/>
</dbReference>
<evidence type="ECO:0000256" key="1">
    <source>
        <dbReference type="ARBA" id="ARBA00022679"/>
    </source>
</evidence>
<dbReference type="Gene3D" id="3.30.70.270">
    <property type="match status" value="1"/>
</dbReference>
<dbReference type="EMBL" id="JAFCIX010000127">
    <property type="protein sequence ID" value="KAH6597799.1"/>
    <property type="molecule type" value="Genomic_DNA"/>
</dbReference>
<evidence type="ECO:0000256" key="5">
    <source>
        <dbReference type="ARBA" id="ARBA00022801"/>
    </source>
</evidence>
<keyword evidence="1" id="KW-0808">Transferase</keyword>
<feature type="domain" description="Reverse transcriptase RNase H-like" evidence="7">
    <location>
        <begin position="84"/>
        <end position="188"/>
    </location>
</feature>
<dbReference type="InterPro" id="IPR043502">
    <property type="entry name" value="DNA/RNA_pol_sf"/>
</dbReference>
<keyword evidence="3" id="KW-0540">Nuclease</keyword>
<evidence type="ECO:0000256" key="3">
    <source>
        <dbReference type="ARBA" id="ARBA00022722"/>
    </source>
</evidence>
<dbReference type="InterPro" id="IPR041373">
    <property type="entry name" value="RT_RNaseH"/>
</dbReference>
<dbReference type="PANTHER" id="PTHR34072">
    <property type="entry name" value="ENZYMATIC POLYPROTEIN-RELATED"/>
    <property type="match status" value="1"/>
</dbReference>
<proteinExistence type="predicted"/>
<evidence type="ECO:0000256" key="4">
    <source>
        <dbReference type="ARBA" id="ARBA00022759"/>
    </source>
</evidence>
<keyword evidence="6" id="KW-0695">RNA-directed DNA polymerase</keyword>
<keyword evidence="2" id="KW-0548">Nucleotidyltransferase</keyword>
<comment type="caution">
    <text evidence="8">The sequence shown here is derived from an EMBL/GenBank/DDBJ whole genome shotgun (WGS) entry which is preliminary data.</text>
</comment>
<reference evidence="8 9" key="1">
    <citation type="submission" date="2021-02" db="EMBL/GenBank/DDBJ databases">
        <title>Variation within the Batrachochytrium salamandrivorans European outbreak.</title>
        <authorList>
            <person name="Kelly M."/>
            <person name="Pasmans F."/>
            <person name="Shea T.P."/>
            <person name="Munoz J.F."/>
            <person name="Carranza S."/>
            <person name="Cuomo C.A."/>
            <person name="Martel A."/>
        </authorList>
    </citation>
    <scope>NUCLEOTIDE SEQUENCE [LARGE SCALE GENOMIC DNA]</scope>
    <source>
        <strain evidence="8 9">AMFP18/2</strain>
    </source>
</reference>
<protein>
    <recommendedName>
        <fullName evidence="7">Reverse transcriptase RNase H-like domain-containing protein</fullName>
    </recommendedName>
</protein>
<dbReference type="PANTHER" id="PTHR34072:SF52">
    <property type="entry name" value="RIBONUCLEASE H"/>
    <property type="match status" value="1"/>
</dbReference>
<evidence type="ECO:0000256" key="2">
    <source>
        <dbReference type="ARBA" id="ARBA00022695"/>
    </source>
</evidence>
<evidence type="ECO:0000259" key="7">
    <source>
        <dbReference type="Pfam" id="PF17917"/>
    </source>
</evidence>
<dbReference type="Proteomes" id="UP001648503">
    <property type="component" value="Unassembled WGS sequence"/>
</dbReference>
<evidence type="ECO:0000256" key="6">
    <source>
        <dbReference type="ARBA" id="ARBA00022918"/>
    </source>
</evidence>